<keyword evidence="1" id="KW-1133">Transmembrane helix</keyword>
<accession>A0ABR8UTX2</accession>
<sequence length="126" mass="13134">MNALAQLLTGLMALVLATMWVLETFFNGSQKLYPIFRTDPGNVAAVRMWAVNVGFVNLCFAGGLASGLLLVTFGNAAVGSGILAFCLISQVVLGAVLFGSNRSLWRGALGQSLVPLAALLAWAAFG</sequence>
<keyword evidence="1" id="KW-0812">Transmembrane</keyword>
<feature type="transmembrane region" description="Helical" evidence="1">
    <location>
        <begin position="104"/>
        <end position="125"/>
    </location>
</feature>
<dbReference type="Proteomes" id="UP000609874">
    <property type="component" value="Unassembled WGS sequence"/>
</dbReference>
<gene>
    <name evidence="2" type="ORF">H9639_11050</name>
</gene>
<dbReference type="InterPro" id="IPR009732">
    <property type="entry name" value="DUF1304"/>
</dbReference>
<evidence type="ECO:0000256" key="1">
    <source>
        <dbReference type="SAM" id="Phobius"/>
    </source>
</evidence>
<evidence type="ECO:0000313" key="3">
    <source>
        <dbReference type="Proteomes" id="UP000609874"/>
    </source>
</evidence>
<name>A0ABR8UTX2_9MICC</name>
<reference evidence="2 3" key="1">
    <citation type="submission" date="2020-08" db="EMBL/GenBank/DDBJ databases">
        <title>A Genomic Blueprint of the Chicken Gut Microbiome.</title>
        <authorList>
            <person name="Gilroy R."/>
            <person name="Ravi A."/>
            <person name="Getino M."/>
            <person name="Pursley I."/>
            <person name="Horton D.L."/>
            <person name="Alikhan N.-F."/>
            <person name="Baker D."/>
            <person name="Gharbi K."/>
            <person name="Hall N."/>
            <person name="Watson M."/>
            <person name="Adriaenssens E.M."/>
            <person name="Foster-Nyarko E."/>
            <person name="Jarju S."/>
            <person name="Secka A."/>
            <person name="Antonio M."/>
            <person name="Oren A."/>
            <person name="Chaudhuri R."/>
            <person name="La Ragione R.M."/>
            <person name="Hildebrand F."/>
            <person name="Pallen M.J."/>
        </authorList>
    </citation>
    <scope>NUCLEOTIDE SEQUENCE [LARGE SCALE GENOMIC DNA]</scope>
    <source>
        <strain evidence="2 3">Sa2CUA1</strain>
    </source>
</reference>
<dbReference type="Pfam" id="PF06993">
    <property type="entry name" value="DUF1304"/>
    <property type="match status" value="1"/>
</dbReference>
<keyword evidence="3" id="KW-1185">Reference proteome</keyword>
<evidence type="ECO:0000313" key="2">
    <source>
        <dbReference type="EMBL" id="MBD7995835.1"/>
    </source>
</evidence>
<dbReference type="RefSeq" id="WP_191808113.1">
    <property type="nucleotide sequence ID" value="NZ_JACSQD010000004.1"/>
</dbReference>
<feature type="transmembrane region" description="Helical" evidence="1">
    <location>
        <begin position="78"/>
        <end position="98"/>
    </location>
</feature>
<feature type="transmembrane region" description="Helical" evidence="1">
    <location>
        <begin position="48"/>
        <end position="71"/>
    </location>
</feature>
<keyword evidence="1" id="KW-0472">Membrane</keyword>
<organism evidence="2 3">
    <name type="scientific">Arthrobacter gallicola</name>
    <dbReference type="NCBI Taxonomy" id="2762225"/>
    <lineage>
        <taxon>Bacteria</taxon>
        <taxon>Bacillati</taxon>
        <taxon>Actinomycetota</taxon>
        <taxon>Actinomycetes</taxon>
        <taxon>Micrococcales</taxon>
        <taxon>Micrococcaceae</taxon>
        <taxon>Arthrobacter</taxon>
    </lineage>
</organism>
<proteinExistence type="predicted"/>
<protein>
    <submittedName>
        <fullName evidence="2">DUF1304 family protein</fullName>
    </submittedName>
</protein>
<comment type="caution">
    <text evidence="2">The sequence shown here is derived from an EMBL/GenBank/DDBJ whole genome shotgun (WGS) entry which is preliminary data.</text>
</comment>
<dbReference type="EMBL" id="JACSQD010000004">
    <property type="protein sequence ID" value="MBD7995835.1"/>
    <property type="molecule type" value="Genomic_DNA"/>
</dbReference>